<dbReference type="EMBL" id="SGXC01000003">
    <property type="protein sequence ID" value="RZS78817.1"/>
    <property type="molecule type" value="Genomic_DNA"/>
</dbReference>
<organism evidence="2 3">
    <name type="scientific">Pigmentiphaga kullae</name>
    <dbReference type="NCBI Taxonomy" id="151784"/>
    <lineage>
        <taxon>Bacteria</taxon>
        <taxon>Pseudomonadati</taxon>
        <taxon>Pseudomonadota</taxon>
        <taxon>Betaproteobacteria</taxon>
        <taxon>Burkholderiales</taxon>
        <taxon>Alcaligenaceae</taxon>
        <taxon>Pigmentiphaga</taxon>
    </lineage>
</organism>
<dbReference type="InterPro" id="IPR029058">
    <property type="entry name" value="AB_hydrolase_fold"/>
</dbReference>
<dbReference type="AlphaFoldDB" id="A0A4Q7N9V4"/>
<feature type="domain" description="AB hydrolase-1" evidence="1">
    <location>
        <begin position="49"/>
        <end position="273"/>
    </location>
</feature>
<dbReference type="RefSeq" id="WP_423213249.1">
    <property type="nucleotide sequence ID" value="NZ_SGXC01000003.1"/>
</dbReference>
<protein>
    <submittedName>
        <fullName evidence="2">Pimeloyl-ACP methyl ester carboxylesterase</fullName>
    </submittedName>
</protein>
<dbReference type="PANTHER" id="PTHR43689">
    <property type="entry name" value="HYDROLASE"/>
    <property type="match status" value="1"/>
</dbReference>
<dbReference type="PANTHER" id="PTHR43689:SF8">
    <property type="entry name" value="ALPHA_BETA-HYDROLASES SUPERFAMILY PROTEIN"/>
    <property type="match status" value="1"/>
</dbReference>
<dbReference type="Gene3D" id="3.40.50.1820">
    <property type="entry name" value="alpha/beta hydrolase"/>
    <property type="match status" value="1"/>
</dbReference>
<dbReference type="Pfam" id="PF12697">
    <property type="entry name" value="Abhydrolase_6"/>
    <property type="match status" value="1"/>
</dbReference>
<evidence type="ECO:0000259" key="1">
    <source>
        <dbReference type="Pfam" id="PF12697"/>
    </source>
</evidence>
<comment type="caution">
    <text evidence="2">The sequence shown here is derived from an EMBL/GenBank/DDBJ whole genome shotgun (WGS) entry which is preliminary data.</text>
</comment>
<proteinExistence type="predicted"/>
<gene>
    <name evidence="2" type="ORF">EV675_5474</name>
</gene>
<keyword evidence="3" id="KW-1185">Reference proteome</keyword>
<dbReference type="InterPro" id="IPR000073">
    <property type="entry name" value="AB_hydrolase_1"/>
</dbReference>
<reference evidence="2 3" key="1">
    <citation type="submission" date="2019-02" db="EMBL/GenBank/DDBJ databases">
        <title>Genomic Encyclopedia of Type Strains, Phase IV (KMG-IV): sequencing the most valuable type-strain genomes for metagenomic binning, comparative biology and taxonomic classification.</title>
        <authorList>
            <person name="Goeker M."/>
        </authorList>
    </citation>
    <scope>NUCLEOTIDE SEQUENCE [LARGE SCALE GENOMIC DNA]</scope>
    <source>
        <strain evidence="2 3">K24</strain>
    </source>
</reference>
<name>A0A4Q7N9V4_9BURK</name>
<accession>A0A4Q7N9V4</accession>
<evidence type="ECO:0000313" key="3">
    <source>
        <dbReference type="Proteomes" id="UP000292445"/>
    </source>
</evidence>
<sequence length="283" mass="31529">MNSRAPLNTAPPGMAEGLPVRFADVSWDSMRHDIEYVLVAPQRTRQPLLVFLHEGLGSVTMWKDFPYALCEAAGCRGLVLSRWGYGQSSPRPGHEKWPVDFMHRQARDFLPAFFEAIGHDTRADPPWLYGHSDGGSIALLHAAACPGRVGGLIVAAPHLFVEPVTLASIQQARDGYVTTDLRSKLARYHADPDSAFWGWNDVWLNPEFKHWNIQALLSAIRCPVLAVQGHDDEYGSMAQIDGIAQEVPQAELLKLDDCGHSPHRDQPARLIEASVAFMRRHRT</sequence>
<evidence type="ECO:0000313" key="2">
    <source>
        <dbReference type="EMBL" id="RZS78817.1"/>
    </source>
</evidence>
<dbReference type="SUPFAM" id="SSF53474">
    <property type="entry name" value="alpha/beta-Hydrolases"/>
    <property type="match status" value="1"/>
</dbReference>
<dbReference type="Proteomes" id="UP000292445">
    <property type="component" value="Unassembled WGS sequence"/>
</dbReference>